<protein>
    <recommendedName>
        <fullName evidence="3">ATP-binding protein</fullName>
    </recommendedName>
</protein>
<evidence type="ECO:0000313" key="2">
    <source>
        <dbReference type="Proteomes" id="UP001163184"/>
    </source>
</evidence>
<dbReference type="EMBL" id="CP135052">
    <property type="protein sequence ID" value="WNK22640.1"/>
    <property type="molecule type" value="Genomic_DNA"/>
</dbReference>
<sequence>MSVDSKKQSNPFSTGGGGVNFETRVQASFAIALLTQSCVPCLSQNMRPQELKFQNKYDGSNTDDFVLVASDKLGNKSKLYAQIKHEITISGSIGSDENSSIFSDVIKSAWEDFQKDSFDKKNDAIVLITGPLPKLDIANMLPLLEWARYSSSASDFIKKSNTKGFTSAAKLKKLEALRKQLDHANGGLAITDEQFWEFLRVFYLISFDLDAKHSVVAHLLCSLIQCHSNESPELILSKVITCVQEYNQNAGTLTLENIPQEVRDLFQVNSKVNFEMDFLKLQERGRHIYDGISNKIQGFHVSRDDYLLEISEAFDTSDFVFVTGSRGSGKSGIVKDFISSKGKDVPVFYLRAEDLDRTHLNDVFSSIGMSSTLGQIEGYFSLLPKKILVIESIEKILELDHQEAFIDLLQFIRQQEGWTIIATGRDYAFQLLCFNFLQQNQINFTSVNIEGFSEAQVQLVCEHIPELKTLISNDALVDILRIPFFIDIAVRAISNGAQFQTGDTEIDFRKNVWSSVIAKEQDRKSGMPIKRRKTFIEIATQRAKKMVFGIAADQFDPVVISKLEEDNLIYRDSKNSTISLPHDVLEDWALEEFIEDKYKHNIDNLDEFLSAIGNEPAISRAFRLWLYRRLQFDESTYDFVGDILTNNNIESFWKDETIAAILQHNSPNIFLQSMKDNLLNNDCALLIRFCFILRITCQKPNSHFTDSLSLDKKSGILRTLFLVPYGKGWGALFNFIYEVRNELSKSIHNQIIELINEWYGVININDDLPTESRIVGLIALWLLEPLKDDYQNKIGRKKIITVLLKVSPSIEAEFDQLMVQDVFVSKVNPRRLSYVEQLTSLALVGIHVPMLCKNRPDFIIKLAMHEWLLQEKESDEWSRYNRIEIDESFGLDKERDFSPSSGLKGPFIYLLKYHPRKGLDFILELCNLSAETYAQSEFANPSAEHLYVGEVTVKQIELKLNDEMLIKQYASPHLWKGYRGQSTLPNILQCALMALENWLIGYVSNCGEENQIEWIYNHILKNSNSVMTTSVLSSVAVGFPAKIGKAAFPILYNPDVYSLDLARMIQERGKNTLNWFGYFPNDVMSEVYAEERKEAALRPWRGESLENLLMRLQLDSELREDALKIIDQLKVEASGRNEKNIRYLVHRVDSRTWDVINDEENNRIVFKTSSELPEDLKQDQKQVTEKHSAHSSIISLNLWASILFKEKQFKSEYFASYKEGLEAAKQLLVDLKNRKIHDFSEMAVETITTVVAVCIRDDIESLSSENIEWCLSIIMEAVFMHADITEGSSQYDLTDHYGSSACAFVLPKLLALPLDAERIDNLKLALATALTHPNVNVCASAAKGVREFLWPIDSKLASDCLSGVVEYAKFRKEETDSHALYYLQGEKLNVALENKKTQIVNFRLKLIAGDFKFSVDDISLESHSSWFIHLPMLMIPLGSTELQQINLIKKIVNFVFDSEYKNYKSNDDENINHDIKKYIQDTFVEHVIYSKNYNFMPYKELIISGCLRAPSFIYSVKLSFDVAAGKDNDFDAIWSLWKVIEPELHKIALNDVNDPYQGLQSDLNKLLRGELYADTSWQGHESDRKCMEKGVEHLLGFAKQSANNSHVFMALSSLIYHFYDLFFDKGIQILAEKFTNDSALIAKQVNTAFYLEMSIARYLQVENRGMLSRRMYKICLVLLDGLVETGSARAYYLREHLVRSRKITA</sequence>
<dbReference type="Gene3D" id="3.40.50.300">
    <property type="entry name" value="P-loop containing nucleotide triphosphate hydrolases"/>
    <property type="match status" value="1"/>
</dbReference>
<evidence type="ECO:0008006" key="3">
    <source>
        <dbReference type="Google" id="ProtNLM"/>
    </source>
</evidence>
<organism evidence="1 2">
    <name type="scientific">Providencia hangzhouensis</name>
    <dbReference type="NCBI Taxonomy" id="3031799"/>
    <lineage>
        <taxon>Bacteria</taxon>
        <taxon>Pseudomonadati</taxon>
        <taxon>Pseudomonadota</taxon>
        <taxon>Gammaproteobacteria</taxon>
        <taxon>Enterobacterales</taxon>
        <taxon>Morganellaceae</taxon>
        <taxon>Providencia</taxon>
    </lineage>
</organism>
<dbReference type="GeneID" id="92275147"/>
<dbReference type="Proteomes" id="UP001163184">
    <property type="component" value="Chromosome"/>
</dbReference>
<proteinExistence type="predicted"/>
<keyword evidence="2" id="KW-1185">Reference proteome</keyword>
<gene>
    <name evidence="1" type="ORF">PZ638_11770</name>
</gene>
<evidence type="ECO:0000313" key="1">
    <source>
        <dbReference type="EMBL" id="WNK22640.1"/>
    </source>
</evidence>
<dbReference type="InterPro" id="IPR027417">
    <property type="entry name" value="P-loop_NTPase"/>
</dbReference>
<dbReference type="SUPFAM" id="SSF52540">
    <property type="entry name" value="P-loop containing nucleoside triphosphate hydrolases"/>
    <property type="match status" value="1"/>
</dbReference>
<accession>A0ABY9Z4P9</accession>
<dbReference type="RefSeq" id="WP_275612114.1">
    <property type="nucleotide sequence ID" value="NZ_CP135052.1"/>
</dbReference>
<name>A0ABY9Z4P9_9GAMM</name>
<reference evidence="1" key="1">
    <citation type="journal article" date="2023" name="Microbiol. Spectr.">
        <title>Whole-genome sequencing provides insights into a novel species: Providencia hangzhouensis associated with urinary tract infections.</title>
        <authorList>
            <person name="Dong X."/>
            <person name="Yu Y."/>
            <person name="Liu J."/>
            <person name="Cao D."/>
            <person name="Xiang Y."/>
            <person name="Bi K."/>
            <person name="Yuan X."/>
            <person name="Li S."/>
            <person name="Wu T."/>
            <person name="Zhang Y."/>
        </authorList>
    </citation>
    <scope>NUCLEOTIDE SEQUENCE</scope>
    <source>
        <strain evidence="1">PR-310</strain>
    </source>
</reference>